<reference evidence="1 2" key="1">
    <citation type="journal article" date="2018" name="Mol. Biol. Evol.">
        <title>Analysis of the draft genome of the red seaweed Gracilariopsis chorda provides insights into genome size evolution in Rhodophyta.</title>
        <authorList>
            <person name="Lee J."/>
            <person name="Yang E.C."/>
            <person name="Graf L."/>
            <person name="Yang J.H."/>
            <person name="Qiu H."/>
            <person name="Zel Zion U."/>
            <person name="Chan C.X."/>
            <person name="Stephens T.G."/>
            <person name="Weber A.P.M."/>
            <person name="Boo G.H."/>
            <person name="Boo S.M."/>
            <person name="Kim K.M."/>
            <person name="Shin Y."/>
            <person name="Jung M."/>
            <person name="Lee S.J."/>
            <person name="Yim H.S."/>
            <person name="Lee J.H."/>
            <person name="Bhattacharya D."/>
            <person name="Yoon H.S."/>
        </authorList>
    </citation>
    <scope>NUCLEOTIDE SEQUENCE [LARGE SCALE GENOMIC DNA]</scope>
    <source>
        <strain evidence="1 2">SKKU-2015</strain>
        <tissue evidence="1">Whole body</tissue>
    </source>
</reference>
<dbReference type="AlphaFoldDB" id="A0A2V3J6A2"/>
<comment type="caution">
    <text evidence="1">The sequence shown here is derived from an EMBL/GenBank/DDBJ whole genome shotgun (WGS) entry which is preliminary data.</text>
</comment>
<organism evidence="1 2">
    <name type="scientific">Gracilariopsis chorda</name>
    <dbReference type="NCBI Taxonomy" id="448386"/>
    <lineage>
        <taxon>Eukaryota</taxon>
        <taxon>Rhodophyta</taxon>
        <taxon>Florideophyceae</taxon>
        <taxon>Rhodymeniophycidae</taxon>
        <taxon>Gracilariales</taxon>
        <taxon>Gracilariaceae</taxon>
        <taxon>Gracilariopsis</taxon>
    </lineage>
</organism>
<dbReference type="Gene3D" id="3.40.50.11350">
    <property type="match status" value="1"/>
</dbReference>
<dbReference type="OrthoDB" id="428346at2759"/>
<keyword evidence="2" id="KW-1185">Reference proteome</keyword>
<dbReference type="Proteomes" id="UP000247409">
    <property type="component" value="Unassembled WGS sequence"/>
</dbReference>
<gene>
    <name evidence="1" type="ORF">BWQ96_01252</name>
</gene>
<dbReference type="EMBL" id="NBIV01000010">
    <property type="protein sequence ID" value="PXF48910.1"/>
    <property type="molecule type" value="Genomic_DNA"/>
</dbReference>
<evidence type="ECO:0000313" key="2">
    <source>
        <dbReference type="Proteomes" id="UP000247409"/>
    </source>
</evidence>
<evidence type="ECO:0000313" key="1">
    <source>
        <dbReference type="EMBL" id="PXF48910.1"/>
    </source>
</evidence>
<name>A0A2V3J6A2_9FLOR</name>
<protein>
    <submittedName>
        <fullName evidence="1">Uncharacterized protein</fullName>
    </submittedName>
</protein>
<accession>A0A2V3J6A2</accession>
<sequence length="476" mass="55126">MKRASRRPSVSVILRRLPVFLLAFVFFPFLVRVRIRHARSAPVYFDFERVTVNSVASGKPNPEVYKQHMNQLLRAITSDYIDWHRQQLHICEENATHAQTIPKLVYRSMRRNYGVGDVIRGLLHSYLIAVISKRMFFIDVERPFPLSMVLTSPNGYNFTYDRYLFPELSSYEHIQWLRKSIYFDKLDTALSDTPTLVDESQTVLDWELFLIIPRLYPQLEISKKLPQSSGFSPTREEVIPFILKALFCPSPELRSLLPGQENTDNLVWPLSTLFSPDQNLLWRNEMPAYISVHARVGYGFNETEARFNLKNQGLTPESLATCMAQMAVRMADQRRMLHPHHFFISSDTDHFRTLFKTEVNRLRPSAKVYQSNWQAVHMNRVGRSQSPSKVSDFMNTYVDVYLLSKGKSMLFIRSGFSHVALWMGAITDFVGIRLKYCTRVMNGSSSLEKSMNDAEQERAGYQTERYRSINSSAGVA</sequence>
<proteinExistence type="predicted"/>